<organism evidence="5 6">
    <name type="scientific">Phialemonium atrogriseum</name>
    <dbReference type="NCBI Taxonomy" id="1093897"/>
    <lineage>
        <taxon>Eukaryota</taxon>
        <taxon>Fungi</taxon>
        <taxon>Dikarya</taxon>
        <taxon>Ascomycota</taxon>
        <taxon>Pezizomycotina</taxon>
        <taxon>Sordariomycetes</taxon>
        <taxon>Sordariomycetidae</taxon>
        <taxon>Cephalothecales</taxon>
        <taxon>Cephalothecaceae</taxon>
        <taxon>Phialemonium</taxon>
    </lineage>
</organism>
<dbReference type="InterPro" id="IPR009081">
    <property type="entry name" value="PP-bd_ACP"/>
</dbReference>
<dbReference type="InterPro" id="IPR010071">
    <property type="entry name" value="AA_adenyl_dom"/>
</dbReference>
<dbReference type="InterPro" id="IPR020845">
    <property type="entry name" value="AMP-binding_CS"/>
</dbReference>
<dbReference type="RefSeq" id="XP_060283830.1">
    <property type="nucleotide sequence ID" value="XM_060427734.1"/>
</dbReference>
<dbReference type="Gene3D" id="1.10.1200.10">
    <property type="entry name" value="ACP-like"/>
    <property type="match status" value="2"/>
</dbReference>
<dbReference type="InterPro" id="IPR001242">
    <property type="entry name" value="Condensation_dom"/>
</dbReference>
<dbReference type="PANTHER" id="PTHR45527">
    <property type="entry name" value="NONRIBOSOMAL PEPTIDE SYNTHETASE"/>
    <property type="match status" value="1"/>
</dbReference>
<dbReference type="Pfam" id="PF00668">
    <property type="entry name" value="Condensation"/>
    <property type="match status" value="3"/>
</dbReference>
<dbReference type="GO" id="GO:0031177">
    <property type="term" value="F:phosphopantetheine binding"/>
    <property type="evidence" value="ECO:0007669"/>
    <property type="project" value="InterPro"/>
</dbReference>
<dbReference type="PROSITE" id="PS50075">
    <property type="entry name" value="CARRIER"/>
    <property type="match status" value="2"/>
</dbReference>
<dbReference type="Pfam" id="PF13193">
    <property type="entry name" value="AMP-binding_C"/>
    <property type="match status" value="1"/>
</dbReference>
<dbReference type="Proteomes" id="UP001244011">
    <property type="component" value="Unassembled WGS sequence"/>
</dbReference>
<dbReference type="SUPFAM" id="SSF47336">
    <property type="entry name" value="ACP-like"/>
    <property type="match status" value="2"/>
</dbReference>
<comment type="caution">
    <text evidence="5">The sequence shown here is derived from an EMBL/GenBank/DDBJ whole genome shotgun (WGS) entry which is preliminary data.</text>
</comment>
<evidence type="ECO:0000259" key="4">
    <source>
        <dbReference type="PROSITE" id="PS50075"/>
    </source>
</evidence>
<dbReference type="InterPro" id="IPR000873">
    <property type="entry name" value="AMP-dep_synth/lig_dom"/>
</dbReference>
<dbReference type="PROSITE" id="PS00012">
    <property type="entry name" value="PHOSPHOPANTETHEINE"/>
    <property type="match status" value="1"/>
</dbReference>
<dbReference type="Pfam" id="PF00550">
    <property type="entry name" value="PP-binding"/>
    <property type="match status" value="2"/>
</dbReference>
<sequence length="2575" mass="282700">MEADLPIHNTEGTIIDRFLANASCRHDAPLAICTHDVALTYPQLDQYSLRLARLLVHKGFKKEDIILCRFRKSPWAVVCFVAILRAGLAFTPVDISYPASRVHQIASQTDSKLILESESDLECPWGLEALYIDERFFEELRDNVNIATPDIDGHDLAYVYFTSGSTGQPKGVMVEHRAIYTSLVAHGRRLGMNAASRVLQATSYTFDPCLTEIFATLIYGGCICVPTDLSRLAESINTLSVNWAFFTPSTISLLDPDEVPLLQTVSVGGEALTQDCVDTWASKVRLFNSYGPTEACVFCCIASTEPQSSRANIGYATGCRAWIVDPRDHNILCEVGEVGELAIEGEILARGYLGDPQRTAKSFVTWAGELCQGAAPRRLYKTGDLARFERDGSLSCLGRKDRQVKIRGQRVELGDIESHIMQHGRGKIQTAVVEYAKRNNTDHLIAFLVLELSDWKASLQERWDALRDELESNLLQSLPSYMVPSHFVPMTTLPKTTSGKADRALLLKTFDEEYLARIQEGHAESITGYSQELDPVQDAIKAEVARVLSLSPSTVDLCLGFLQLGGNSLLAIKLVARLRKLDFQLATKDVLLAESLVILATQVKKSASKGVAETAGPQRSDTHTSTPHHLRDLKPWAAYHIGVSTEAIQSLHSCTPFQESLMPSLARHPCTYVAQYSFELPGNVKIDQFKSCWDSAYQGFPILRSRFLLAPENGPVRVVVDEEIVWLVQDDEFSHTQCQEMMDSLTVGSTLSVFALQVSNGRYRFILTLHHLLFDEWSLQLCLDHVAQLYNGTSPQIHRGASFDPFVDFSIEAARSTVSRDFWLAHLSNFCAGPFPRLPSPDYQPMLRDSRKIRVEYSASSVLIRASLALAIGAYTGLHDVCFGTVMSGRDAAMPFVDEVVGPTLATVPVRIAWDPTQTVADFAGVVKTGQELASPHEHLGLQNIRKTCTGAANACEFQTMLVIQAPSPRDKTDDLFGARTETENRDSHALVLECTMALGSLTIEARFDTFAISTTQCERLLGLWTHILEQLLSLDPHTRLVSLRGISNQDLDTLALWNESVPPLAFGFVHDGLAAWARVQPNEVALDSWDGCLTYLELDGITSRLAALLVAFNPSKIIPLHFPKGLPMVVAIWAVLKSGRAFLSLDIEAPADRVASIIEQLDNPLVLSHDAKAMKALLPVHCWTVNRAFLAQLPRIPRKWRAPRVSPHDLAYLIMTSGSTGRPKGVMIEHASIMTTVVYSGPCWGIKRSSRMLQFASVAFDAAVMDMMAAVVHGACLCVPEQVTRLDSLTQFMKRKRVNWSFFTPSFLRLIKPSELPDLVTVVAGGEALTHEAAESWAASVHLVNAYGPSECAITCASTPVGSDCANITSIGRAVGCATWIVDPEDHDRLMPIGAVGELLIEGAIVGRGYLEDSEKTAAAFISAPSWASQFRRDFARMYKTGDLVRYDNSGCLVYVGRKDNQVKLRGQRLELGEVEHHTGVAASSRPALCFVPKKGPLARRLVAVLGAGPSNVVPTSVFRPVALEPDDAVHADIRSVRDGVSKTLPRYMVPERIAILHDMPITISGKLDRKAVAAWIDQLAEGVERLFSAGEGEGGSGNTAHATPTNAIEAALQNVWAAVLGMPLDKAGTNHSFQALGGDSITAMQAVARSRNRGLEIDIKHLLRGDTIQTLATMARPRPDMEMPLNKRHRVIDRPFALSPIQRAYVALAPADKAHHFNQSLQVRLRRPISTQALSDAMRAVVGRHASLRTRYHLSTPGASTQRVTQVIEGSFTVSSSRAVEAACVTRLLQAIQMIPDPTAGPIIHCELVYGPDDLQRIILVAPHLAVDIVSWRLILEDLEGVLEGNSPESRPPESFQEWCESKLLHSLPKLDLPPPRYDYWDVDPATLTYEGVARESFLLDTDTTASCLGKSNECLRTKPTDLFIAALILAFQMTFHDRSPPAICLEGHGRQPVDGEVDISNTVGWFTTVLPVHAPCVAGQGLVEFLRNVKDARFQAENTGADFFAAQTVSLASDLKVPEILMNFTGVQHEVDHDAGGGLFLADPDGCGDQYDFSDNMRRFAVFDVAACVKDGRLHFEFLYSPNIKYSANVGDWISNCKYVLQDLSTRLALASPQPTLSDYPHIALTYPELYKLESHLQRLGIATARKDDGLRASSIYPATPLQVQMLRAQQANSNCWRPSLVFRVATRDGSPIELQGLSTAWRQVIAAHQILRTILIPDTRKGMAGFLNVVVEDYPGARLVDISTTVDFQALPRTEWQSGEPQHLLTILKHSPTSALCRLEVNHALIDHGSMPMVLDAFSQAYAGKPAGMAACPYQEYAAQLSKVPADAGLNFWRSYLKNAEASQTTDGPTGDVRMYGIERTFATPIDLAQATKHLSKASETSGITPATIFRLAWALVLGAHTGKDDVVFGFLVSGRDAPFDNIDRVVGPVFNIVACRVPDIRRGTLELLRCVQDDFFAGSKHQHYLATYLAAERTELFDSVVNFRRHGKAVGGGKHESSGPLVFEELPGISEDPYEYATVVEIDSYDGIGIEASLTCWSELVSRELAGRLATKFSAALSKIVDDVLSVSAS</sequence>
<dbReference type="SMART" id="SM00823">
    <property type="entry name" value="PKS_PP"/>
    <property type="match status" value="2"/>
</dbReference>
<name>A0AAJ0C2Q2_9PEZI</name>
<evidence type="ECO:0000256" key="1">
    <source>
        <dbReference type="ARBA" id="ARBA00022450"/>
    </source>
</evidence>
<dbReference type="InterPro" id="IPR006162">
    <property type="entry name" value="Ppantetheine_attach_site"/>
</dbReference>
<evidence type="ECO:0000256" key="2">
    <source>
        <dbReference type="ARBA" id="ARBA00022553"/>
    </source>
</evidence>
<dbReference type="Gene3D" id="3.40.50.12780">
    <property type="entry name" value="N-terminal domain of ligase-like"/>
    <property type="match status" value="2"/>
</dbReference>
<dbReference type="EMBL" id="MU839007">
    <property type="protein sequence ID" value="KAK1767617.1"/>
    <property type="molecule type" value="Genomic_DNA"/>
</dbReference>
<dbReference type="InterPro" id="IPR020806">
    <property type="entry name" value="PKS_PP-bd"/>
</dbReference>
<dbReference type="CDD" id="cd05918">
    <property type="entry name" value="A_NRPS_SidN3_like"/>
    <property type="match status" value="2"/>
</dbReference>
<dbReference type="Pfam" id="PF00501">
    <property type="entry name" value="AMP-binding"/>
    <property type="match status" value="2"/>
</dbReference>
<dbReference type="CDD" id="cd19545">
    <property type="entry name" value="FUM14_C_NRPS-like"/>
    <property type="match status" value="1"/>
</dbReference>
<dbReference type="Gene3D" id="3.30.300.30">
    <property type="match status" value="2"/>
</dbReference>
<proteinExistence type="predicted"/>
<dbReference type="InterPro" id="IPR023213">
    <property type="entry name" value="CAT-like_dom_sf"/>
</dbReference>
<feature type="domain" description="Carrier" evidence="4">
    <location>
        <begin position="1605"/>
        <end position="1681"/>
    </location>
</feature>
<feature type="domain" description="Carrier" evidence="4">
    <location>
        <begin position="531"/>
        <end position="607"/>
    </location>
</feature>
<accession>A0AAJ0C2Q2</accession>
<dbReference type="GeneID" id="85310921"/>
<dbReference type="GO" id="GO:0043041">
    <property type="term" value="P:amino acid activation for nonribosomal peptide biosynthetic process"/>
    <property type="evidence" value="ECO:0007669"/>
    <property type="project" value="TreeGrafter"/>
</dbReference>
<dbReference type="CDD" id="cd19542">
    <property type="entry name" value="CT_NRPS-like"/>
    <property type="match status" value="1"/>
</dbReference>
<dbReference type="InterPro" id="IPR025110">
    <property type="entry name" value="AMP-bd_C"/>
</dbReference>
<dbReference type="GO" id="GO:0044550">
    <property type="term" value="P:secondary metabolite biosynthetic process"/>
    <property type="evidence" value="ECO:0007669"/>
    <property type="project" value="TreeGrafter"/>
</dbReference>
<dbReference type="Gene3D" id="3.30.559.10">
    <property type="entry name" value="Chloramphenicol acetyltransferase-like domain"/>
    <property type="match status" value="3"/>
</dbReference>
<dbReference type="SUPFAM" id="SSF56801">
    <property type="entry name" value="Acetyl-CoA synthetase-like"/>
    <property type="match status" value="2"/>
</dbReference>
<dbReference type="SUPFAM" id="SSF52777">
    <property type="entry name" value="CoA-dependent acyltransferases"/>
    <property type="match status" value="6"/>
</dbReference>
<keyword evidence="1" id="KW-0596">Phosphopantetheine</keyword>
<dbReference type="InterPro" id="IPR042099">
    <property type="entry name" value="ANL_N_sf"/>
</dbReference>
<keyword evidence="3" id="KW-0436">Ligase</keyword>
<dbReference type="PANTHER" id="PTHR45527:SF1">
    <property type="entry name" value="FATTY ACID SYNTHASE"/>
    <property type="match status" value="1"/>
</dbReference>
<evidence type="ECO:0000313" key="5">
    <source>
        <dbReference type="EMBL" id="KAK1767617.1"/>
    </source>
</evidence>
<dbReference type="PROSITE" id="PS00455">
    <property type="entry name" value="AMP_BINDING"/>
    <property type="match status" value="2"/>
</dbReference>
<dbReference type="InterPro" id="IPR045851">
    <property type="entry name" value="AMP-bd_C_sf"/>
</dbReference>
<dbReference type="Gene3D" id="3.30.559.30">
    <property type="entry name" value="Nonribosomal peptide synthetase, condensation domain"/>
    <property type="match status" value="3"/>
</dbReference>
<keyword evidence="6" id="KW-1185">Reference proteome</keyword>
<dbReference type="GO" id="GO:0005737">
    <property type="term" value="C:cytoplasm"/>
    <property type="evidence" value="ECO:0007669"/>
    <property type="project" value="TreeGrafter"/>
</dbReference>
<dbReference type="NCBIfam" id="TIGR01733">
    <property type="entry name" value="AA-adenyl-dom"/>
    <property type="match status" value="2"/>
</dbReference>
<dbReference type="InterPro" id="IPR036736">
    <property type="entry name" value="ACP-like_sf"/>
</dbReference>
<reference evidence="5" key="1">
    <citation type="submission" date="2023-06" db="EMBL/GenBank/DDBJ databases">
        <title>Genome-scale phylogeny and comparative genomics of the fungal order Sordariales.</title>
        <authorList>
            <consortium name="Lawrence Berkeley National Laboratory"/>
            <person name="Hensen N."/>
            <person name="Bonometti L."/>
            <person name="Westerberg I."/>
            <person name="Brannstrom I.O."/>
            <person name="Guillou S."/>
            <person name="Cros-Aarteil S."/>
            <person name="Calhoun S."/>
            <person name="Haridas S."/>
            <person name="Kuo A."/>
            <person name="Mondo S."/>
            <person name="Pangilinan J."/>
            <person name="Riley R."/>
            <person name="Labutti K."/>
            <person name="Andreopoulos B."/>
            <person name="Lipzen A."/>
            <person name="Chen C."/>
            <person name="Yanf M."/>
            <person name="Daum C."/>
            <person name="Ng V."/>
            <person name="Clum A."/>
            <person name="Steindorff A."/>
            <person name="Ohm R."/>
            <person name="Martin F."/>
            <person name="Silar P."/>
            <person name="Natvig D."/>
            <person name="Lalanne C."/>
            <person name="Gautier V."/>
            <person name="Ament-Velasquez S.L."/>
            <person name="Kruys A."/>
            <person name="Hutchinson M.I."/>
            <person name="Powell A.J."/>
            <person name="Barry K."/>
            <person name="Miller A.N."/>
            <person name="Grigoriev I.V."/>
            <person name="Debuchy R."/>
            <person name="Gladieux P."/>
            <person name="Thoren M.H."/>
            <person name="Johannesson H."/>
        </authorList>
    </citation>
    <scope>NUCLEOTIDE SEQUENCE</scope>
    <source>
        <strain evidence="5">8032-3</strain>
    </source>
</reference>
<protein>
    <recommendedName>
        <fullName evidence="4">Carrier domain-containing protein</fullName>
    </recommendedName>
</protein>
<gene>
    <name evidence="5" type="ORF">QBC33DRAFT_536746</name>
</gene>
<dbReference type="GO" id="GO:0016874">
    <property type="term" value="F:ligase activity"/>
    <property type="evidence" value="ECO:0007669"/>
    <property type="project" value="UniProtKB-KW"/>
</dbReference>
<evidence type="ECO:0000256" key="3">
    <source>
        <dbReference type="ARBA" id="ARBA00022598"/>
    </source>
</evidence>
<keyword evidence="2" id="KW-0597">Phosphoprotein</keyword>
<dbReference type="FunFam" id="3.30.300.30:FF:000015">
    <property type="entry name" value="Nonribosomal peptide synthase SidD"/>
    <property type="match status" value="2"/>
</dbReference>
<evidence type="ECO:0000313" key="6">
    <source>
        <dbReference type="Proteomes" id="UP001244011"/>
    </source>
</evidence>